<dbReference type="EMBL" id="MSLT01000012">
    <property type="protein sequence ID" value="OUD13895.1"/>
    <property type="molecule type" value="Genomic_DNA"/>
</dbReference>
<protein>
    <recommendedName>
        <fullName evidence="4">Esterase</fullName>
    </recommendedName>
</protein>
<dbReference type="SUPFAM" id="SSF53474">
    <property type="entry name" value="alpha/beta-Hydrolases"/>
    <property type="match status" value="1"/>
</dbReference>
<sequence>MSSSYLYLHGWASSPDSHKARFFRQKFAEKGLICHVPDLNQPDFYHLTLSRQIKQAAEYLHPNAENIVIGSSLGGLTALWLAAQYPVVTRLILFAPALQFFSRCQQLIGAEQMRIWREKGELPIYHYGYERLETLSYEFITDMANYCDDELTRPIPTLILHGIQDEVVPFAHSQAFAATRPWVQCRALDSDHGLNNVHEELWGAVEGVSLLFQKNNQTNSPEFKS</sequence>
<comment type="caution">
    <text evidence="2">The sequence shown here is derived from an EMBL/GenBank/DDBJ whole genome shotgun (WGS) entry which is preliminary data.</text>
</comment>
<dbReference type="Pfam" id="PF05728">
    <property type="entry name" value="UPF0227"/>
    <property type="match status" value="1"/>
</dbReference>
<dbReference type="Gene3D" id="3.40.50.1820">
    <property type="entry name" value="alpha/beta hydrolase"/>
    <property type="match status" value="1"/>
</dbReference>
<evidence type="ECO:0000256" key="1">
    <source>
        <dbReference type="ARBA" id="ARBA00022801"/>
    </source>
</evidence>
<dbReference type="InterPro" id="IPR008886">
    <property type="entry name" value="UPF0227/Esterase_YqiA"/>
</dbReference>
<keyword evidence="3" id="KW-1185">Reference proteome</keyword>
<dbReference type="PANTHER" id="PTHR16138:SF7">
    <property type="entry name" value="PALMITOYL-PROTEIN THIOESTERASE ABHD10, MITOCHONDRIAL"/>
    <property type="match status" value="1"/>
</dbReference>
<dbReference type="GO" id="GO:0004553">
    <property type="term" value="F:hydrolase activity, hydrolyzing O-glycosyl compounds"/>
    <property type="evidence" value="ECO:0007669"/>
    <property type="project" value="TreeGrafter"/>
</dbReference>
<reference evidence="2 3" key="1">
    <citation type="submission" date="2016-12" db="EMBL/GenBank/DDBJ databases">
        <title>Thioflexothrix psekupsii D3 genome sequencing and assembly.</title>
        <authorList>
            <person name="Fomenkov A."/>
            <person name="Vincze T."/>
            <person name="Grabovich M."/>
            <person name="Anton B.P."/>
            <person name="Dubinina G."/>
            <person name="Orlova M."/>
            <person name="Belousova E."/>
            <person name="Roberts R.J."/>
        </authorList>
    </citation>
    <scope>NUCLEOTIDE SEQUENCE [LARGE SCALE GENOMIC DNA]</scope>
    <source>
        <strain evidence="2">D3</strain>
    </source>
</reference>
<accession>A0A251X7H6</accession>
<dbReference type="OrthoDB" id="264572at2"/>
<dbReference type="InterPro" id="IPR029058">
    <property type="entry name" value="AB_hydrolase_fold"/>
</dbReference>
<evidence type="ECO:0008006" key="4">
    <source>
        <dbReference type="Google" id="ProtNLM"/>
    </source>
</evidence>
<keyword evidence="1" id="KW-0378">Hydrolase</keyword>
<dbReference type="RefSeq" id="WP_086487676.1">
    <property type="nucleotide sequence ID" value="NZ_MSLT01000012.1"/>
</dbReference>
<dbReference type="GO" id="GO:0008474">
    <property type="term" value="F:palmitoyl-(protein) hydrolase activity"/>
    <property type="evidence" value="ECO:0007669"/>
    <property type="project" value="TreeGrafter"/>
</dbReference>
<dbReference type="PANTHER" id="PTHR16138">
    <property type="entry name" value="MYCOPHENOLIC ACID ACYL-GLUCURONIDE ESTERASE, MITOCHONDRIAL"/>
    <property type="match status" value="1"/>
</dbReference>
<gene>
    <name evidence="2" type="ORF">TPSD3_05995</name>
</gene>
<organism evidence="2 3">
    <name type="scientific">Thioflexithrix psekupsensis</name>
    <dbReference type="NCBI Taxonomy" id="1570016"/>
    <lineage>
        <taxon>Bacteria</taxon>
        <taxon>Pseudomonadati</taxon>
        <taxon>Pseudomonadota</taxon>
        <taxon>Gammaproteobacteria</taxon>
        <taxon>Thiotrichales</taxon>
        <taxon>Thioflexithrix</taxon>
    </lineage>
</organism>
<name>A0A251X7H6_9GAMM</name>
<dbReference type="AlphaFoldDB" id="A0A251X7H6"/>
<dbReference type="InterPro" id="IPR052382">
    <property type="entry name" value="ABHD10_acyl-thioesterase"/>
</dbReference>
<proteinExistence type="predicted"/>
<evidence type="ECO:0000313" key="2">
    <source>
        <dbReference type="EMBL" id="OUD13895.1"/>
    </source>
</evidence>
<dbReference type="Proteomes" id="UP000194798">
    <property type="component" value="Unassembled WGS sequence"/>
</dbReference>
<evidence type="ECO:0000313" key="3">
    <source>
        <dbReference type="Proteomes" id="UP000194798"/>
    </source>
</evidence>